<evidence type="ECO:0000256" key="5">
    <source>
        <dbReference type="SAM" id="MobiDB-lite"/>
    </source>
</evidence>
<keyword evidence="1" id="KW-0479">Metal-binding</keyword>
<dbReference type="PROSITE" id="PS50157">
    <property type="entry name" value="ZINC_FINGER_C2H2_2"/>
    <property type="match status" value="2"/>
</dbReference>
<feature type="compositionally biased region" description="Basic and acidic residues" evidence="5">
    <location>
        <begin position="243"/>
        <end position="254"/>
    </location>
</feature>
<keyword evidence="8" id="KW-1185">Reference proteome</keyword>
<dbReference type="GO" id="GO:0008270">
    <property type="term" value="F:zinc ion binding"/>
    <property type="evidence" value="ECO:0007669"/>
    <property type="project" value="UniProtKB-KW"/>
</dbReference>
<feature type="domain" description="C2H2-type" evidence="6">
    <location>
        <begin position="279"/>
        <end position="307"/>
    </location>
</feature>
<proteinExistence type="predicted"/>
<feature type="compositionally biased region" description="Basic and acidic residues" evidence="5">
    <location>
        <begin position="303"/>
        <end position="327"/>
    </location>
</feature>
<organism evidence="7 8">
    <name type="scientific">Lentinus tigrinus ALCF2SS1-6</name>
    <dbReference type="NCBI Taxonomy" id="1328759"/>
    <lineage>
        <taxon>Eukaryota</taxon>
        <taxon>Fungi</taxon>
        <taxon>Dikarya</taxon>
        <taxon>Basidiomycota</taxon>
        <taxon>Agaricomycotina</taxon>
        <taxon>Agaricomycetes</taxon>
        <taxon>Polyporales</taxon>
        <taxon>Polyporaceae</taxon>
        <taxon>Lentinus</taxon>
    </lineage>
</organism>
<evidence type="ECO:0000259" key="6">
    <source>
        <dbReference type="PROSITE" id="PS50157"/>
    </source>
</evidence>
<keyword evidence="3" id="KW-0862">Zinc</keyword>
<evidence type="ECO:0000313" key="7">
    <source>
        <dbReference type="EMBL" id="RPD58467.1"/>
    </source>
</evidence>
<evidence type="ECO:0000313" key="8">
    <source>
        <dbReference type="Proteomes" id="UP000313359"/>
    </source>
</evidence>
<dbReference type="OrthoDB" id="2757115at2759"/>
<dbReference type="InterPro" id="IPR036236">
    <property type="entry name" value="Znf_C2H2_sf"/>
</dbReference>
<gene>
    <name evidence="7" type="ORF">L227DRAFT_188339</name>
</gene>
<dbReference type="EMBL" id="ML122275">
    <property type="protein sequence ID" value="RPD58467.1"/>
    <property type="molecule type" value="Genomic_DNA"/>
</dbReference>
<feature type="domain" description="C2H2-type" evidence="6">
    <location>
        <begin position="308"/>
        <end position="334"/>
    </location>
</feature>
<dbReference type="Gene3D" id="3.30.160.60">
    <property type="entry name" value="Classic Zinc Finger"/>
    <property type="match status" value="2"/>
</dbReference>
<evidence type="ECO:0000256" key="1">
    <source>
        <dbReference type="ARBA" id="ARBA00022723"/>
    </source>
</evidence>
<sequence length="352" mass="38286">MSAFCTCGAQIDAGMSSCMYCDWIGLGMSESPHISEALTSLDGGEGSIIKFNNDIEDIFMHNAYNDALPFSSMYAEAAWNSTSCEPLPFLCPSPPSDYTGSSGGSSLDSPSPTPEDPLYCSITDSLSDTTVVNEDEPHYDCSDVAGVAGFAFTFQYSSPSVSSYSSLSTPPVTPSAMDFPDFGYGQRVSQHEVGAEATDVYGLGCQGVQGDMDDFMPPSTIPAPPCPGEGCLATVDDQVVVKKHDDEDEGNRICEDDEEDRKPSRPTKRRKKQDTTPKFPCPKCTSKFARTHNLKVHIRAVHEGKREHECTHRGCERSFSRKHDLTRHFQSKHTTLGSPRNKGAKAGKKESD</sequence>
<protein>
    <recommendedName>
        <fullName evidence="6">C2H2-type domain-containing protein</fullName>
    </recommendedName>
</protein>
<dbReference type="GO" id="GO:0000978">
    <property type="term" value="F:RNA polymerase II cis-regulatory region sequence-specific DNA binding"/>
    <property type="evidence" value="ECO:0007669"/>
    <property type="project" value="TreeGrafter"/>
</dbReference>
<keyword evidence="2 4" id="KW-0863">Zinc-finger</keyword>
<dbReference type="PANTHER" id="PTHR23235">
    <property type="entry name" value="KRUEPPEL-LIKE TRANSCRIPTION FACTOR"/>
    <property type="match status" value="1"/>
</dbReference>
<dbReference type="PANTHER" id="PTHR23235:SF120">
    <property type="entry name" value="KRUPPEL-LIKE FACTOR 15"/>
    <property type="match status" value="1"/>
</dbReference>
<evidence type="ECO:0000256" key="4">
    <source>
        <dbReference type="PROSITE-ProRule" id="PRU00042"/>
    </source>
</evidence>
<dbReference type="Proteomes" id="UP000313359">
    <property type="component" value="Unassembled WGS sequence"/>
</dbReference>
<feature type="region of interest" description="Disordered" evidence="5">
    <location>
        <begin position="243"/>
        <end position="284"/>
    </location>
</feature>
<dbReference type="STRING" id="1328759.A0A5C2S4I2"/>
<reference evidence="7" key="1">
    <citation type="journal article" date="2018" name="Genome Biol. Evol.">
        <title>Genomics and development of Lentinus tigrinus, a white-rot wood-decaying mushroom with dimorphic fruiting bodies.</title>
        <authorList>
            <person name="Wu B."/>
            <person name="Xu Z."/>
            <person name="Knudson A."/>
            <person name="Carlson A."/>
            <person name="Chen N."/>
            <person name="Kovaka S."/>
            <person name="LaButti K."/>
            <person name="Lipzen A."/>
            <person name="Pennachio C."/>
            <person name="Riley R."/>
            <person name="Schakwitz W."/>
            <person name="Umezawa K."/>
            <person name="Ohm R.A."/>
            <person name="Grigoriev I.V."/>
            <person name="Nagy L.G."/>
            <person name="Gibbons J."/>
            <person name="Hibbett D."/>
        </authorList>
    </citation>
    <scope>NUCLEOTIDE SEQUENCE [LARGE SCALE GENOMIC DNA]</scope>
    <source>
        <strain evidence="7">ALCF2SS1-6</strain>
    </source>
</reference>
<dbReference type="SUPFAM" id="SSF57667">
    <property type="entry name" value="beta-beta-alpha zinc fingers"/>
    <property type="match status" value="1"/>
</dbReference>
<dbReference type="GO" id="GO:0000981">
    <property type="term" value="F:DNA-binding transcription factor activity, RNA polymerase II-specific"/>
    <property type="evidence" value="ECO:0007669"/>
    <property type="project" value="TreeGrafter"/>
</dbReference>
<evidence type="ECO:0000256" key="3">
    <source>
        <dbReference type="ARBA" id="ARBA00022833"/>
    </source>
</evidence>
<accession>A0A5C2S4I2</accession>
<dbReference type="SMART" id="SM00355">
    <property type="entry name" value="ZnF_C2H2"/>
    <property type="match status" value="2"/>
</dbReference>
<dbReference type="AlphaFoldDB" id="A0A5C2S4I2"/>
<dbReference type="PROSITE" id="PS00028">
    <property type="entry name" value="ZINC_FINGER_C2H2_1"/>
    <property type="match status" value="2"/>
</dbReference>
<evidence type="ECO:0000256" key="2">
    <source>
        <dbReference type="ARBA" id="ARBA00022771"/>
    </source>
</evidence>
<dbReference type="InterPro" id="IPR013087">
    <property type="entry name" value="Znf_C2H2_type"/>
</dbReference>
<name>A0A5C2S4I2_9APHY</name>
<feature type="region of interest" description="Disordered" evidence="5">
    <location>
        <begin position="303"/>
        <end position="352"/>
    </location>
</feature>